<feature type="compositionally biased region" description="Polar residues" evidence="2">
    <location>
        <begin position="128"/>
        <end position="143"/>
    </location>
</feature>
<feature type="compositionally biased region" description="Basic and acidic residues" evidence="2">
    <location>
        <begin position="144"/>
        <end position="156"/>
    </location>
</feature>
<feature type="region of interest" description="Disordered" evidence="2">
    <location>
        <begin position="119"/>
        <end position="283"/>
    </location>
</feature>
<protein>
    <submittedName>
        <fullName evidence="3">Uncharacterized protein</fullName>
    </submittedName>
</protein>
<evidence type="ECO:0000256" key="1">
    <source>
        <dbReference type="SAM" id="Coils"/>
    </source>
</evidence>
<dbReference type="EMBL" id="CAJOBQ010000391">
    <property type="protein sequence ID" value="CAF4344826.1"/>
    <property type="molecule type" value="Genomic_DNA"/>
</dbReference>
<name>A0A820KSC2_9BILA</name>
<proteinExistence type="predicted"/>
<organism evidence="3 4">
    <name type="scientific">Rotaria socialis</name>
    <dbReference type="NCBI Taxonomy" id="392032"/>
    <lineage>
        <taxon>Eukaryota</taxon>
        <taxon>Metazoa</taxon>
        <taxon>Spiralia</taxon>
        <taxon>Gnathifera</taxon>
        <taxon>Rotifera</taxon>
        <taxon>Eurotatoria</taxon>
        <taxon>Bdelloidea</taxon>
        <taxon>Philodinida</taxon>
        <taxon>Philodinidae</taxon>
        <taxon>Rotaria</taxon>
    </lineage>
</organism>
<dbReference type="Proteomes" id="UP000663862">
    <property type="component" value="Unassembled WGS sequence"/>
</dbReference>
<dbReference type="PANTHER" id="PTHR46579:SF1">
    <property type="entry name" value="F5_8 TYPE C DOMAIN-CONTAINING PROTEIN"/>
    <property type="match status" value="1"/>
</dbReference>
<accession>A0A820KSC2</accession>
<evidence type="ECO:0000313" key="3">
    <source>
        <dbReference type="EMBL" id="CAF4344826.1"/>
    </source>
</evidence>
<dbReference type="PANTHER" id="PTHR46579">
    <property type="entry name" value="F5/8 TYPE C DOMAIN-CONTAINING PROTEIN-RELATED"/>
    <property type="match status" value="1"/>
</dbReference>
<feature type="compositionally biased region" description="Basic and acidic residues" evidence="2">
    <location>
        <begin position="169"/>
        <end position="189"/>
    </location>
</feature>
<evidence type="ECO:0000256" key="2">
    <source>
        <dbReference type="SAM" id="MobiDB-lite"/>
    </source>
</evidence>
<evidence type="ECO:0000313" key="4">
    <source>
        <dbReference type="Proteomes" id="UP000663862"/>
    </source>
</evidence>
<reference evidence="3" key="1">
    <citation type="submission" date="2021-02" db="EMBL/GenBank/DDBJ databases">
        <authorList>
            <person name="Nowell W R."/>
        </authorList>
    </citation>
    <scope>NUCLEOTIDE SEQUENCE</scope>
</reference>
<dbReference type="AlphaFoldDB" id="A0A820KSC2"/>
<gene>
    <name evidence="3" type="ORF">TSG867_LOCUS9126</name>
</gene>
<feature type="compositionally biased region" description="Polar residues" evidence="2">
    <location>
        <begin position="225"/>
        <end position="239"/>
    </location>
</feature>
<comment type="caution">
    <text evidence="3">The sequence shown here is derived from an EMBL/GenBank/DDBJ whole genome shotgun (WGS) entry which is preliminary data.</text>
</comment>
<feature type="compositionally biased region" description="Polar residues" evidence="2">
    <location>
        <begin position="248"/>
        <end position="259"/>
    </location>
</feature>
<sequence>MPSIERIDSTASSISTLSKHAKASHCIVQYRDFDKTRKIINIDKILNPSNRRFNAGDDCTLKSEGRHHTRVKILFMSDLESCQHQMCIIGDTEVENGMGLTENSSKNDLVDENRRNLSEELKKKKVNSGATKLTTNKLSMSQNKNDKTLHVSKSSEKSTGITQQNNNKENLKSKEKDTGKMTTDNDLHYPKKQARIVSSQYRNDRPISAQKPFSTQNKPNRELTPLSSNQSCNELSSTRNSEDHSKNIEASNRSPTQLTRQHDKDNEESLNSSSSRFNDDVLVDDEIDQSTTATTDADSDADAKQIDDKQNNDPLVIKYNRLVEKCNRLKKKINKLENENEILKKKTMPLPPPEVQQWIKYTAQRFENKLLSGSVLKDFSVALGMPSNVVISLTQDTGSLTARAIVRYLYPSKTRVLSDIESRTREAILNYVKFCHPNEVFVRGKINEAISAEDENISVTNIYDDVKTSSDLEINQEDTEDDSEWIDEKKSEAEYDERIVYEQMSSLKRNLTKKEIATALIILKVRHRLTTVAISNICRLLRLLDVPNAPKSFSAVKRLIEQEATDKIKPDVLNICHSCNSVFKTTCDNQKCQSNNQQIRSPNFLKFLLKDQIQLILESENNFTLYSQLPSLSNDHIGEIQHADWYRSVAENENGSNFITLLLNVDGIAISGSSDISLWIFTFIINEIKRSDRYKLQNCILGGVWPGPKKPSREQIYAMLKSMTDELQLLENENVYIVRVLGNQMIKLKVFLIGSTCDKPAQAIVQNIAEPIGKYGCGRCEIPGITVPSRKGANHHIRVFPLSSESNDKPQCRSNKNYDTIMALKNPTEDERKGYLGQCALRFLKHFDVGQSFLSDSLHNLYGGAMNIPCFLPIKKKLLKLWFSDEYKKSEWSSFTQFGTISKQLYQYRYPSTTSRTPRPLIQFHRFKANEFRLILLFGAPVFKRYLKPKIYKNYLLLVFALHLAEFRSLRSTDIDDIRFLLDSFLYEYPSLYTNRHNQQVIHSIDHVAQSVQDYGQLSNYSTFNFESLLGMVRATVHSTKCHAQEIANTMNLLRLAVRNTLLEDFSNELKTMLEQIQRKKRVTATEKPTIQTQHHSIKLRIKQTVDETLYKDIQEIFRYDDIQLYQIVSIGTTRFTTRDFAKAKKNDDSCVLYRFNKSSHIGFIEHIVRANQKIFFKIKKVTIKENLTCTYGNRKFQCRNISMGSYNNDENVFFIKPEDIIEKLVHYQEAANSFYFFRFPTLCESS</sequence>
<keyword evidence="1" id="KW-0175">Coiled coil</keyword>
<feature type="coiled-coil region" evidence="1">
    <location>
        <begin position="319"/>
        <end position="346"/>
    </location>
</feature>